<reference evidence="3" key="1">
    <citation type="journal article" date="2020" name="Stud. Mycol.">
        <title>101 Dothideomycetes genomes: a test case for predicting lifestyles and emergence of pathogens.</title>
        <authorList>
            <person name="Haridas S."/>
            <person name="Albert R."/>
            <person name="Binder M."/>
            <person name="Bloem J."/>
            <person name="Labutti K."/>
            <person name="Salamov A."/>
            <person name="Andreopoulos B."/>
            <person name="Baker S."/>
            <person name="Barry K."/>
            <person name="Bills G."/>
            <person name="Bluhm B."/>
            <person name="Cannon C."/>
            <person name="Castanera R."/>
            <person name="Culley D."/>
            <person name="Daum C."/>
            <person name="Ezra D."/>
            <person name="Gonzalez J."/>
            <person name="Henrissat B."/>
            <person name="Kuo A."/>
            <person name="Liang C."/>
            <person name="Lipzen A."/>
            <person name="Lutzoni F."/>
            <person name="Magnuson J."/>
            <person name="Mondo S."/>
            <person name="Nolan M."/>
            <person name="Ohm R."/>
            <person name="Pangilinan J."/>
            <person name="Park H.-J."/>
            <person name="Ramirez L."/>
            <person name="Alfaro M."/>
            <person name="Sun H."/>
            <person name="Tritt A."/>
            <person name="Yoshinaga Y."/>
            <person name="Zwiers L.-H."/>
            <person name="Turgeon B."/>
            <person name="Goodwin S."/>
            <person name="Spatafora J."/>
            <person name="Crous P."/>
            <person name="Grigoriev I."/>
        </authorList>
    </citation>
    <scope>NUCLEOTIDE SEQUENCE</scope>
    <source>
        <strain evidence="3">CBS 690.94</strain>
    </source>
</reference>
<gene>
    <name evidence="3" type="ORF">P171DRAFT_430881</name>
</gene>
<evidence type="ECO:0000313" key="4">
    <source>
        <dbReference type="Proteomes" id="UP000799764"/>
    </source>
</evidence>
<feature type="compositionally biased region" description="Basic and acidic residues" evidence="1">
    <location>
        <begin position="70"/>
        <end position="79"/>
    </location>
</feature>
<evidence type="ECO:0000256" key="2">
    <source>
        <dbReference type="SAM" id="Phobius"/>
    </source>
</evidence>
<name>A0A9P4PK18_9PLEO</name>
<protein>
    <submittedName>
        <fullName evidence="3">Uncharacterized protein</fullName>
    </submittedName>
</protein>
<evidence type="ECO:0000256" key="1">
    <source>
        <dbReference type="SAM" id="MobiDB-lite"/>
    </source>
</evidence>
<dbReference type="AlphaFoldDB" id="A0A9P4PK18"/>
<feature type="compositionally biased region" description="Basic and acidic residues" evidence="1">
    <location>
        <begin position="123"/>
        <end position="137"/>
    </location>
</feature>
<feature type="transmembrane region" description="Helical" evidence="2">
    <location>
        <begin position="7"/>
        <end position="26"/>
    </location>
</feature>
<organism evidence="3 4">
    <name type="scientific">Karstenula rhodostoma CBS 690.94</name>
    <dbReference type="NCBI Taxonomy" id="1392251"/>
    <lineage>
        <taxon>Eukaryota</taxon>
        <taxon>Fungi</taxon>
        <taxon>Dikarya</taxon>
        <taxon>Ascomycota</taxon>
        <taxon>Pezizomycotina</taxon>
        <taxon>Dothideomycetes</taxon>
        <taxon>Pleosporomycetidae</taxon>
        <taxon>Pleosporales</taxon>
        <taxon>Massarineae</taxon>
        <taxon>Didymosphaeriaceae</taxon>
        <taxon>Karstenula</taxon>
    </lineage>
</organism>
<keyword evidence="2" id="KW-0472">Membrane</keyword>
<dbReference type="OrthoDB" id="3796426at2759"/>
<feature type="compositionally biased region" description="Low complexity" evidence="1">
    <location>
        <begin position="36"/>
        <end position="46"/>
    </location>
</feature>
<accession>A0A9P4PK18</accession>
<sequence length="246" mass="26107">MVQQNDTIAIIVSLFVVILLLLGLIFCCTSRKTDTWSDSSSSTSSSDSEKGPVEPPPTDPDGGFNAPNEQESRRLDPPHGHLPPDGTFNIGSRRPSRADIPPRPDGGFNIDSRKNSRRRSRAREHEGRRPTIPEAPHDQALFIPGPSRRERGILRHERPMGSQGPSRVAFQPSSGGFNAVEGQYGGGNATAQGNDGAFNVGGDTGNTVAAGQPAQPKQRDGQEGSEAVHKPGNRPGSESSGGFNVG</sequence>
<evidence type="ECO:0000313" key="3">
    <source>
        <dbReference type="EMBL" id="KAF2445470.1"/>
    </source>
</evidence>
<keyword evidence="2" id="KW-1133">Transmembrane helix</keyword>
<keyword evidence="2" id="KW-0812">Transmembrane</keyword>
<comment type="caution">
    <text evidence="3">The sequence shown here is derived from an EMBL/GenBank/DDBJ whole genome shotgun (WGS) entry which is preliminary data.</text>
</comment>
<dbReference type="EMBL" id="MU001499">
    <property type="protein sequence ID" value="KAF2445470.1"/>
    <property type="molecule type" value="Genomic_DNA"/>
</dbReference>
<keyword evidence="4" id="KW-1185">Reference proteome</keyword>
<feature type="region of interest" description="Disordered" evidence="1">
    <location>
        <begin position="33"/>
        <end position="246"/>
    </location>
</feature>
<feature type="compositionally biased region" description="Basic and acidic residues" evidence="1">
    <location>
        <begin position="147"/>
        <end position="159"/>
    </location>
</feature>
<feature type="compositionally biased region" description="Basic and acidic residues" evidence="1">
    <location>
        <begin position="217"/>
        <end position="229"/>
    </location>
</feature>
<proteinExistence type="predicted"/>
<feature type="compositionally biased region" description="Polar residues" evidence="1">
    <location>
        <begin position="236"/>
        <end position="246"/>
    </location>
</feature>
<dbReference type="Proteomes" id="UP000799764">
    <property type="component" value="Unassembled WGS sequence"/>
</dbReference>